<organism evidence="3 4">
    <name type="scientific">Rubrivirga marina</name>
    <dbReference type="NCBI Taxonomy" id="1196024"/>
    <lineage>
        <taxon>Bacteria</taxon>
        <taxon>Pseudomonadati</taxon>
        <taxon>Rhodothermota</taxon>
        <taxon>Rhodothermia</taxon>
        <taxon>Rhodothermales</taxon>
        <taxon>Rubricoccaceae</taxon>
        <taxon>Rubrivirga</taxon>
    </lineage>
</organism>
<dbReference type="PANTHER" id="PTHR34386:SF1">
    <property type="entry name" value="GLUTAREDOXIN-LIKE PROTEIN NRDH"/>
    <property type="match status" value="1"/>
</dbReference>
<evidence type="ECO:0000259" key="2">
    <source>
        <dbReference type="Pfam" id="PF00462"/>
    </source>
</evidence>
<name>A0A271J3H6_9BACT</name>
<gene>
    <name evidence="3" type="ORF">BSZ37_17215</name>
</gene>
<feature type="compositionally biased region" description="Pro residues" evidence="1">
    <location>
        <begin position="38"/>
        <end position="56"/>
    </location>
</feature>
<dbReference type="InterPro" id="IPR036249">
    <property type="entry name" value="Thioredoxin-like_sf"/>
</dbReference>
<proteinExistence type="predicted"/>
<dbReference type="InterPro" id="IPR002109">
    <property type="entry name" value="Glutaredoxin"/>
</dbReference>
<dbReference type="PROSITE" id="PS51257">
    <property type="entry name" value="PROKAR_LIPOPROTEIN"/>
    <property type="match status" value="1"/>
</dbReference>
<evidence type="ECO:0000313" key="3">
    <source>
        <dbReference type="EMBL" id="PAP78052.1"/>
    </source>
</evidence>
<dbReference type="PROSITE" id="PS51354">
    <property type="entry name" value="GLUTAREDOXIN_2"/>
    <property type="match status" value="1"/>
</dbReference>
<dbReference type="CDD" id="cd02976">
    <property type="entry name" value="NrdH"/>
    <property type="match status" value="1"/>
</dbReference>
<keyword evidence="4" id="KW-1185">Reference proteome</keyword>
<accession>A0A271J3H6</accession>
<dbReference type="EMBL" id="MQWD01000001">
    <property type="protein sequence ID" value="PAP78052.1"/>
    <property type="molecule type" value="Genomic_DNA"/>
</dbReference>
<dbReference type="RefSeq" id="WP_179299722.1">
    <property type="nucleotide sequence ID" value="NZ_MQWD01000001.1"/>
</dbReference>
<dbReference type="Gene3D" id="3.40.30.10">
    <property type="entry name" value="Glutaredoxin"/>
    <property type="match status" value="1"/>
</dbReference>
<dbReference type="SUPFAM" id="SSF52833">
    <property type="entry name" value="Thioredoxin-like"/>
    <property type="match status" value="2"/>
</dbReference>
<evidence type="ECO:0000256" key="1">
    <source>
        <dbReference type="SAM" id="MobiDB-lite"/>
    </source>
</evidence>
<reference evidence="3 4" key="1">
    <citation type="submission" date="2016-11" db="EMBL/GenBank/DDBJ databases">
        <title>Study of marine rhodopsin-containing bacteria.</title>
        <authorList>
            <person name="Yoshizawa S."/>
            <person name="Kumagai Y."/>
            <person name="Kogure K."/>
        </authorList>
    </citation>
    <scope>NUCLEOTIDE SEQUENCE [LARGE SCALE GENOMIC DNA]</scope>
    <source>
        <strain evidence="3 4">SAORIC-28</strain>
    </source>
</reference>
<dbReference type="Pfam" id="PF00462">
    <property type="entry name" value="Glutaredoxin"/>
    <property type="match status" value="1"/>
</dbReference>
<dbReference type="PANTHER" id="PTHR34386">
    <property type="entry name" value="GLUTAREDOXIN"/>
    <property type="match status" value="1"/>
</dbReference>
<feature type="region of interest" description="Disordered" evidence="1">
    <location>
        <begin position="27"/>
        <end position="61"/>
    </location>
</feature>
<sequence>MRAPLLFVLALAVLAGCKLEPRQPVGAAEPTAEGVAPAPMPDRPPPPGTQPAPPPDALVNTTTADGKAAVVLYVTEWCPYCRAAREYMAAEDIPHEVVDIEKDEAGAREYQARGGTGGIPLVAVGTSVMEGWNEDIARDMLDKGGYD</sequence>
<protein>
    <recommendedName>
        <fullName evidence="2">Glutaredoxin domain-containing protein</fullName>
    </recommendedName>
</protein>
<dbReference type="GO" id="GO:0009055">
    <property type="term" value="F:electron transfer activity"/>
    <property type="evidence" value="ECO:0007669"/>
    <property type="project" value="TreeGrafter"/>
</dbReference>
<dbReference type="AlphaFoldDB" id="A0A271J3H6"/>
<evidence type="ECO:0000313" key="4">
    <source>
        <dbReference type="Proteomes" id="UP000216339"/>
    </source>
</evidence>
<feature type="domain" description="Glutaredoxin" evidence="2">
    <location>
        <begin position="70"/>
        <end position="126"/>
    </location>
</feature>
<dbReference type="InterPro" id="IPR051548">
    <property type="entry name" value="Grx-like_ET"/>
</dbReference>
<dbReference type="GO" id="GO:0045454">
    <property type="term" value="P:cell redox homeostasis"/>
    <property type="evidence" value="ECO:0007669"/>
    <property type="project" value="TreeGrafter"/>
</dbReference>
<comment type="caution">
    <text evidence="3">The sequence shown here is derived from an EMBL/GenBank/DDBJ whole genome shotgun (WGS) entry which is preliminary data.</text>
</comment>
<dbReference type="Proteomes" id="UP000216339">
    <property type="component" value="Unassembled WGS sequence"/>
</dbReference>